<feature type="domain" description="CCHC-type" evidence="3">
    <location>
        <begin position="84"/>
        <end position="100"/>
    </location>
</feature>
<name>A0A6L2JI24_TANCI</name>
<dbReference type="Gene3D" id="3.30.70.270">
    <property type="match status" value="1"/>
</dbReference>
<dbReference type="InterPro" id="IPR043128">
    <property type="entry name" value="Rev_trsase/Diguanyl_cyclase"/>
</dbReference>
<dbReference type="EMBL" id="BKCJ010000702">
    <property type="protein sequence ID" value="GEU35535.1"/>
    <property type="molecule type" value="Genomic_DNA"/>
</dbReference>
<keyword evidence="4" id="KW-0548">Nucleotidyltransferase</keyword>
<feature type="compositionally biased region" description="Basic and acidic residues" evidence="2">
    <location>
        <begin position="757"/>
        <end position="768"/>
    </location>
</feature>
<keyword evidence="1" id="KW-0863">Zinc-finger</keyword>
<dbReference type="PROSITE" id="PS50158">
    <property type="entry name" value="ZF_CCHC"/>
    <property type="match status" value="1"/>
</dbReference>
<dbReference type="Gene3D" id="4.10.60.10">
    <property type="entry name" value="Zinc finger, CCHC-type"/>
    <property type="match status" value="1"/>
</dbReference>
<dbReference type="Pfam" id="PF00078">
    <property type="entry name" value="RVT_1"/>
    <property type="match status" value="1"/>
</dbReference>
<dbReference type="GO" id="GO:0003964">
    <property type="term" value="F:RNA-directed DNA polymerase activity"/>
    <property type="evidence" value="ECO:0007669"/>
    <property type="project" value="UniProtKB-KW"/>
</dbReference>
<evidence type="ECO:0000256" key="2">
    <source>
        <dbReference type="SAM" id="MobiDB-lite"/>
    </source>
</evidence>
<accession>A0A6L2JI24</accession>
<dbReference type="AlphaFoldDB" id="A0A6L2JI24"/>
<dbReference type="InterPro" id="IPR043502">
    <property type="entry name" value="DNA/RNA_pol_sf"/>
</dbReference>
<feature type="compositionally biased region" description="Basic and acidic residues" evidence="2">
    <location>
        <begin position="781"/>
        <end position="796"/>
    </location>
</feature>
<dbReference type="SUPFAM" id="SSF56672">
    <property type="entry name" value="DNA/RNA polymerases"/>
    <property type="match status" value="1"/>
</dbReference>
<keyword evidence="4" id="KW-0695">RNA-directed DNA polymerase</keyword>
<dbReference type="PANTHER" id="PTHR24559:SF427">
    <property type="entry name" value="RNA-DIRECTED DNA POLYMERASE"/>
    <property type="match status" value="1"/>
</dbReference>
<keyword evidence="1" id="KW-0479">Metal-binding</keyword>
<sequence>MQDAIEFVTELMDQKICTFVDRQAKSKRKLDDNSRNNQNQQQPFKRKNVARAYTARPGEKKMYEGSKPLCPKCNYHYNRQCAPKCTNCKRTGHLSWDCRSPTAAANNQRTPKANQRVVTCFECGAQGYFKRDIPKLKNNNLKYYVVIVCDEKIVHIPFGNEIIVRGDGSNNRNESRLNIISCTKTQKYLLKGCDVFLAHATTKKAEDKSEEKRLEDIPIVQDFPEVFPADLSGIPATRQVEFQIDLVPGGAPVARAPYRLAPTEMKELSDQLQELFDKGFIRPISSPWGAPVLFVKKKDGSFRMCIDYQELNKLTVKNHYPLPRIDYLFDQLRRSSVYSKIDLRSGYHQLRVHEEDIPKTAFKTLMTIGLDLPKKILEAQLRQPENLEAEDVGGIMVKTSRESENPKKEKLEPHADRTLCLINRSWLPCFGDLRTLIMHESHKLKCSVHPGSDKMNQDIKKLYCKPLEFQVGDEVMLKVFPWKGVIHFGKRGKLNMRVHSTFHISNLKKCLSDEPLAFRLDEIHIDDKLHFVKEAVKIINREVKRLKQSRILIGKFLWNSRRGHEFTWEREDQFRKNANNRPPMLEKSLYDPSKSRTKFYMENKENGRIILNSVKNGPLVWPTITEDDGTTRKKTYVELSASEKLQADCDGKATNIVLQGLPPDVYAIVNHYKVAKEIWDRFKLLMQGTKSLQEKEYRTSRSIDVDTCELAISTALGSTAIVTGETTIVRGLKYSSNMGWDKRSQSSLFGGLQEASDSEKTDSDKDKNPNLNQNDDEEEHKEEYVQEGKRDEKMTDAGRYEGAQQTTYEQVKDDEHVILTTVHDTQKTEVPLQSLSVSSDFINQFLNSDNVPPTDTEVVSMMNVKVRHEEQTTQTLPLLNIHVTIISETSFAAGSTIPLTIPSITPLQQQSTPTPTPTPAPTTVTLITTLLDFSSLFGFDQRVSVLEKELVQLKQSDYSAKLLKTIKS</sequence>
<dbReference type="InterPro" id="IPR053134">
    <property type="entry name" value="RNA-dir_DNA_polymerase"/>
</dbReference>
<dbReference type="InterPro" id="IPR000477">
    <property type="entry name" value="RT_dom"/>
</dbReference>
<dbReference type="SMART" id="SM00343">
    <property type="entry name" value="ZnF_C2HC"/>
    <property type="match status" value="2"/>
</dbReference>
<feature type="region of interest" description="Disordered" evidence="2">
    <location>
        <begin position="746"/>
        <end position="796"/>
    </location>
</feature>
<gene>
    <name evidence="4" type="ORF">Tci_007513</name>
</gene>
<dbReference type="InterPro" id="IPR001878">
    <property type="entry name" value="Znf_CCHC"/>
</dbReference>
<evidence type="ECO:0000259" key="3">
    <source>
        <dbReference type="PROSITE" id="PS50158"/>
    </source>
</evidence>
<evidence type="ECO:0000313" key="4">
    <source>
        <dbReference type="EMBL" id="GEU35535.1"/>
    </source>
</evidence>
<keyword evidence="4" id="KW-0808">Transferase</keyword>
<protein>
    <submittedName>
        <fullName evidence="4">Putative reverse transcriptase domain-containing protein</fullName>
    </submittedName>
</protein>
<organism evidence="4">
    <name type="scientific">Tanacetum cinerariifolium</name>
    <name type="common">Dalmatian daisy</name>
    <name type="synonym">Chrysanthemum cinerariifolium</name>
    <dbReference type="NCBI Taxonomy" id="118510"/>
    <lineage>
        <taxon>Eukaryota</taxon>
        <taxon>Viridiplantae</taxon>
        <taxon>Streptophyta</taxon>
        <taxon>Embryophyta</taxon>
        <taxon>Tracheophyta</taxon>
        <taxon>Spermatophyta</taxon>
        <taxon>Magnoliopsida</taxon>
        <taxon>eudicotyledons</taxon>
        <taxon>Gunneridae</taxon>
        <taxon>Pentapetalae</taxon>
        <taxon>asterids</taxon>
        <taxon>campanulids</taxon>
        <taxon>Asterales</taxon>
        <taxon>Asteraceae</taxon>
        <taxon>Asteroideae</taxon>
        <taxon>Anthemideae</taxon>
        <taxon>Anthemidinae</taxon>
        <taxon>Tanacetum</taxon>
    </lineage>
</organism>
<keyword evidence="1" id="KW-0862">Zinc</keyword>
<dbReference type="PANTHER" id="PTHR24559">
    <property type="entry name" value="TRANSPOSON TY3-I GAG-POL POLYPROTEIN"/>
    <property type="match status" value="1"/>
</dbReference>
<dbReference type="GO" id="GO:0003676">
    <property type="term" value="F:nucleic acid binding"/>
    <property type="evidence" value="ECO:0007669"/>
    <property type="project" value="InterPro"/>
</dbReference>
<dbReference type="Gene3D" id="3.10.10.10">
    <property type="entry name" value="HIV Type 1 Reverse Transcriptase, subunit A, domain 1"/>
    <property type="match status" value="1"/>
</dbReference>
<feature type="region of interest" description="Disordered" evidence="2">
    <location>
        <begin position="27"/>
        <end position="46"/>
    </location>
</feature>
<dbReference type="GO" id="GO:0008270">
    <property type="term" value="F:zinc ion binding"/>
    <property type="evidence" value="ECO:0007669"/>
    <property type="project" value="UniProtKB-KW"/>
</dbReference>
<evidence type="ECO:0000256" key="1">
    <source>
        <dbReference type="PROSITE-ProRule" id="PRU00047"/>
    </source>
</evidence>
<reference evidence="4" key="1">
    <citation type="journal article" date="2019" name="Sci. Rep.">
        <title>Draft genome of Tanacetum cinerariifolium, the natural source of mosquito coil.</title>
        <authorList>
            <person name="Yamashiro T."/>
            <person name="Shiraishi A."/>
            <person name="Satake H."/>
            <person name="Nakayama K."/>
        </authorList>
    </citation>
    <scope>NUCLEOTIDE SEQUENCE</scope>
</reference>
<comment type="caution">
    <text evidence="4">The sequence shown here is derived from an EMBL/GenBank/DDBJ whole genome shotgun (WGS) entry which is preliminary data.</text>
</comment>
<proteinExistence type="predicted"/>
<dbReference type="CDD" id="cd01647">
    <property type="entry name" value="RT_LTR"/>
    <property type="match status" value="1"/>
</dbReference>